<dbReference type="InterPro" id="IPR014818">
    <property type="entry name" value="Phage/plasmid_primase_P4_C"/>
</dbReference>
<accession>A0A6C0C5T3</accession>
<evidence type="ECO:0000313" key="5">
    <source>
        <dbReference type="EMBL" id="QHS98893.1"/>
    </source>
</evidence>
<keyword evidence="2" id="KW-0378">Hydrolase</keyword>
<keyword evidence="3" id="KW-0067">ATP-binding</keyword>
<reference evidence="5" key="1">
    <citation type="journal article" date="2020" name="Nature">
        <title>Giant virus diversity and host interactions through global metagenomics.</title>
        <authorList>
            <person name="Schulz F."/>
            <person name="Roux S."/>
            <person name="Paez-Espino D."/>
            <person name="Jungbluth S."/>
            <person name="Walsh D.A."/>
            <person name="Denef V.J."/>
            <person name="McMahon K.D."/>
            <person name="Konstantinidis K.T."/>
            <person name="Eloe-Fadrosh E.A."/>
            <person name="Kyrpides N.C."/>
            <person name="Woyke T."/>
        </authorList>
    </citation>
    <scope>NUCLEOTIDE SEQUENCE</scope>
    <source>
        <strain evidence="5">GVMAG-M-3300020185-18</strain>
    </source>
</reference>
<dbReference type="InterPro" id="IPR051620">
    <property type="entry name" value="ORF904-like_C"/>
</dbReference>
<dbReference type="PANTHER" id="PTHR35372">
    <property type="entry name" value="ATP BINDING PROTEIN-RELATED"/>
    <property type="match status" value="1"/>
</dbReference>
<dbReference type="Pfam" id="PF08707">
    <property type="entry name" value="PriCT_2"/>
    <property type="match status" value="1"/>
</dbReference>
<proteinExistence type="predicted"/>
<dbReference type="InterPro" id="IPR006500">
    <property type="entry name" value="Helicase_put_C_phage/plasmid"/>
</dbReference>
<name>A0A6C0C5T3_9ZZZZ</name>
<evidence type="ECO:0000256" key="2">
    <source>
        <dbReference type="ARBA" id="ARBA00022801"/>
    </source>
</evidence>
<dbReference type="EMBL" id="MN739327">
    <property type="protein sequence ID" value="QHS98893.1"/>
    <property type="molecule type" value="Genomic_DNA"/>
</dbReference>
<organism evidence="5">
    <name type="scientific">viral metagenome</name>
    <dbReference type="NCBI Taxonomy" id="1070528"/>
    <lineage>
        <taxon>unclassified sequences</taxon>
        <taxon>metagenomes</taxon>
        <taxon>organismal metagenomes</taxon>
    </lineage>
</organism>
<dbReference type="GO" id="GO:0005524">
    <property type="term" value="F:ATP binding"/>
    <property type="evidence" value="ECO:0007669"/>
    <property type="project" value="UniProtKB-KW"/>
</dbReference>
<protein>
    <recommendedName>
        <fullName evidence="4">SF3 helicase domain-containing protein</fullName>
    </recommendedName>
</protein>
<dbReference type="NCBIfam" id="TIGR01613">
    <property type="entry name" value="primase_Cterm"/>
    <property type="match status" value="1"/>
</dbReference>
<dbReference type="InterPro" id="IPR014819">
    <property type="entry name" value="PriCT_2"/>
</dbReference>
<dbReference type="InterPro" id="IPR027417">
    <property type="entry name" value="P-loop_NTPase"/>
</dbReference>
<keyword evidence="1" id="KW-0547">Nucleotide-binding</keyword>
<dbReference type="Pfam" id="PF19263">
    <property type="entry name" value="DUF5906"/>
    <property type="match status" value="1"/>
</dbReference>
<sequence length="967" mass="113383">MSEINLQSFLWQNRIPTGDKNVASTHTRIGLKGVNKKEWEIYPGNYHIEDMETFYNLYVLNTLISGSEEYLTESQNRDGKGPILVDLDFRYNIDITERQHDIGVIQDIIELYCEILVKLFKLDDVEMDVFVMEKPNLNKTYSSSKGYNKDGLHLLFTLSIDHTSQLLIRDKVLECIEEQILSSLPLINKPEDVLDISISKGDTNWQLYGSRKPKNEAYELSHYFKITFDNDSFDMNEEDIKCFNFEDITKCVEFLKLVSAKNDTHFTPEFNENYVDEYNKKKKDSMNKIKYKKKKNIKLKTNNLEIENFTFDNGMDLLVSTILDEAVLDTYIEKYIINPVSSDGKINIKNENIKQIHNYTMLLNEDYYANYANWIKVGWALHNTNDKCFLTWLKFSSKWDEFDWDIQVDDCWERWNSMREIGYSDRSIKYFARECDKVEADKIYNNTLTYLIEQTLNTSFEKNINGFRVEPREVDLARLAYHMFKDYFRCGSIKGNIWYEFKDNRWQKNECGTGLRRKLSDQMSRLYVNRCNEMMATIRENDPQGDEKGTQNLIEEGNIYNCIALKLKNSAYKDNVLKECKEVFYDNGFEDKLNAESTKTLLCFKNGIFDFEKKEFRKGIPEDYISKCTGIRYVEINKENESHLQIIKECEDFMEKLFPNDELRRYMWDHLASCLLGTTHDQTFNIYNGAQGSNGKSKLREFMAEILGEYSGTVPITLITQKRKQLGGTSSEVAQLKGLRYACMDEPSEGDQINEGIMKQITGGDPLQARELYHESFTFIPQFKLVCCTNHLPDIKSTDGGTWRRIRIVEFESTFKETIQEVSTNPEDHEYLGDQELGKKLIKWAPIMASLLINIACEKELWKNKVEKCDMVMKASKAYQEKSDYLSLFIKEKIIKGNKTDKISKTNIIETFKQWYNNMYPGEKVPGQQKLQDHLDKNLGKYKRQGWWGYKIKYDAYNDDVESDNEA</sequence>
<dbReference type="InterPro" id="IPR056443">
    <property type="entry name" value="AEP_C962R"/>
</dbReference>
<evidence type="ECO:0000256" key="3">
    <source>
        <dbReference type="ARBA" id="ARBA00022840"/>
    </source>
</evidence>
<dbReference type="InterPro" id="IPR045455">
    <property type="entry name" value="NrS-1_pol-like_helicase"/>
</dbReference>
<dbReference type="InterPro" id="IPR014015">
    <property type="entry name" value="Helicase_SF3_DNA-vir"/>
</dbReference>
<evidence type="ECO:0000259" key="4">
    <source>
        <dbReference type="PROSITE" id="PS51206"/>
    </source>
</evidence>
<dbReference type="GO" id="GO:0016817">
    <property type="term" value="F:hydrolase activity, acting on acid anhydrides"/>
    <property type="evidence" value="ECO:0007669"/>
    <property type="project" value="InterPro"/>
</dbReference>
<feature type="domain" description="SF3 helicase" evidence="4">
    <location>
        <begin position="662"/>
        <end position="824"/>
    </location>
</feature>
<evidence type="ECO:0000256" key="1">
    <source>
        <dbReference type="ARBA" id="ARBA00022741"/>
    </source>
</evidence>
<dbReference type="PANTHER" id="PTHR35372:SF2">
    <property type="entry name" value="SF3 HELICASE DOMAIN-CONTAINING PROTEIN"/>
    <property type="match status" value="1"/>
</dbReference>
<dbReference type="PROSITE" id="PS51206">
    <property type="entry name" value="SF3_HELICASE_1"/>
    <property type="match status" value="1"/>
</dbReference>
<dbReference type="Gene3D" id="3.40.50.300">
    <property type="entry name" value="P-loop containing nucleotide triphosphate hydrolases"/>
    <property type="match status" value="1"/>
</dbReference>
<dbReference type="AlphaFoldDB" id="A0A6C0C5T3"/>
<dbReference type="Pfam" id="PF23162">
    <property type="entry name" value="AEP_C962R"/>
    <property type="match status" value="1"/>
</dbReference>
<dbReference type="Pfam" id="PF08706">
    <property type="entry name" value="D5_N"/>
    <property type="match status" value="1"/>
</dbReference>